<evidence type="ECO:0000313" key="2">
    <source>
        <dbReference type="Ensembl" id="ENSMFAP00000029904.2"/>
    </source>
</evidence>
<feature type="compositionally biased region" description="Polar residues" evidence="1">
    <location>
        <begin position="1"/>
        <end position="11"/>
    </location>
</feature>
<sequence>MNTAGLYSSSPMEEEPRRAQLPPVHLGYHSKNTFISSKKHNAGQIYTCTLPFFLFLFFVFETESHLLPRLEHNGVISAHCNLHLLRSSDSCASASQVAEITGGCHHTQLISIFLVEMGFCHVDQAGLELLTSSDSPASVSWDYRHEPLRPAIRVHFQSSSEYTVFFISM</sequence>
<proteinExistence type="predicted"/>
<dbReference type="VEuPathDB" id="HostDB:ENSMFAG00000042170"/>
<dbReference type="Ensembl" id="ENSMFAT00000004107.2">
    <property type="protein sequence ID" value="ENSMFAP00000029904.2"/>
    <property type="gene ID" value="ENSMFAG00000042170.2"/>
</dbReference>
<accession>A0A2K5VYJ2</accession>
<reference evidence="2 3" key="1">
    <citation type="submission" date="2013-03" db="EMBL/GenBank/DDBJ databases">
        <authorList>
            <person name="Warren W."/>
            <person name="Wilson R.K."/>
        </authorList>
    </citation>
    <scope>NUCLEOTIDE SEQUENCE</scope>
</reference>
<reference evidence="2" key="3">
    <citation type="submission" date="2025-09" db="UniProtKB">
        <authorList>
            <consortium name="Ensembl"/>
        </authorList>
    </citation>
    <scope>IDENTIFICATION</scope>
</reference>
<dbReference type="PRINTS" id="PR02045">
    <property type="entry name" value="F138DOMAIN"/>
</dbReference>
<dbReference type="Bgee" id="ENSMFAG00000042170">
    <property type="expression patterns" value="Expressed in colon and 13 other cell types or tissues"/>
</dbReference>
<protein>
    <submittedName>
        <fullName evidence="2">Uncharacterized protein</fullName>
    </submittedName>
</protein>
<evidence type="ECO:0000313" key="3">
    <source>
        <dbReference type="Proteomes" id="UP000233100"/>
    </source>
</evidence>
<dbReference type="Proteomes" id="UP000233100">
    <property type="component" value="Chromosome 8"/>
</dbReference>
<name>A0A2K5VYJ2_MACFA</name>
<dbReference type="PANTHER" id="PTHR12138">
    <property type="entry name" value="PRIMATE-EXPANDED PROTEIN FAMILY"/>
    <property type="match status" value="1"/>
</dbReference>
<reference evidence="2" key="2">
    <citation type="submission" date="2025-08" db="UniProtKB">
        <authorList>
            <consortium name="Ensembl"/>
        </authorList>
    </citation>
    <scope>IDENTIFICATION</scope>
</reference>
<keyword evidence="3" id="KW-1185">Reference proteome</keyword>
<dbReference type="AlphaFoldDB" id="A0A2K5VYJ2"/>
<feature type="region of interest" description="Disordered" evidence="1">
    <location>
        <begin position="1"/>
        <end position="22"/>
    </location>
</feature>
<evidence type="ECO:0000256" key="1">
    <source>
        <dbReference type="SAM" id="MobiDB-lite"/>
    </source>
</evidence>
<dbReference type="PANTHER" id="PTHR12138:SF133">
    <property type="entry name" value="SECRETED PROTEIN"/>
    <property type="match status" value="1"/>
</dbReference>
<dbReference type="GeneTree" id="ENSGT01150000286943"/>
<organism evidence="2 3">
    <name type="scientific">Macaca fascicularis</name>
    <name type="common">Crab-eating macaque</name>
    <name type="synonym">Cynomolgus monkey</name>
    <dbReference type="NCBI Taxonomy" id="9541"/>
    <lineage>
        <taxon>Eukaryota</taxon>
        <taxon>Metazoa</taxon>
        <taxon>Chordata</taxon>
        <taxon>Craniata</taxon>
        <taxon>Vertebrata</taxon>
        <taxon>Euteleostomi</taxon>
        <taxon>Mammalia</taxon>
        <taxon>Eutheria</taxon>
        <taxon>Euarchontoglires</taxon>
        <taxon>Primates</taxon>
        <taxon>Haplorrhini</taxon>
        <taxon>Catarrhini</taxon>
        <taxon>Cercopithecidae</taxon>
        <taxon>Cercopithecinae</taxon>
        <taxon>Macaca</taxon>
    </lineage>
</organism>